<sequence>MSRNSFIDVASYLPSASKPSVDAWPAGPQQSGAHVTQYGLSAFASRSEYREPVRLTVTDSENRLHLSVWLRDGPDINLDGRQFSVSGRQTVVGYLPDVPWKTQWRGRAHQVGLLLPLDALPELAGEQGFLFAERLRRASNLRVEAAHAKVLRAAHELDGILTSTASSALLREAKSLELLALLIDSAIDDKPYVFTRVQRERLELARALLLARIDCAPTIAELARACGMNTFQLKQDFKRMFGVSVHALYQQERMHHAWQLIESGKTSAAEAGRQVGYTNLSHFGAAFQKQFGVLPGELKRRPMA</sequence>
<organism evidence="4 5">
    <name type="scientific">Vandammella animalimorsus</name>
    <dbReference type="NCBI Taxonomy" id="2029117"/>
    <lineage>
        <taxon>Bacteria</taxon>
        <taxon>Pseudomonadati</taxon>
        <taxon>Pseudomonadota</taxon>
        <taxon>Betaproteobacteria</taxon>
        <taxon>Burkholderiales</taxon>
        <taxon>Comamonadaceae</taxon>
        <taxon>Vandammella</taxon>
    </lineage>
</organism>
<dbReference type="InterPro" id="IPR018060">
    <property type="entry name" value="HTH_AraC"/>
</dbReference>
<dbReference type="PANTHER" id="PTHR47893">
    <property type="entry name" value="REGULATORY PROTEIN PCHR"/>
    <property type="match status" value="1"/>
</dbReference>
<reference evidence="4 5" key="1">
    <citation type="submission" date="2017-08" db="EMBL/GenBank/DDBJ databases">
        <title>WGS of Clinical strains of the CDC Group NO-1 linked to zoonotic infections in humans.</title>
        <authorList>
            <person name="Bernier A.-M."/>
            <person name="Bernard K."/>
        </authorList>
    </citation>
    <scope>NUCLEOTIDE SEQUENCE [LARGE SCALE GENOMIC DNA]</scope>
    <source>
        <strain evidence="4 5">NML03-0146</strain>
    </source>
</reference>
<dbReference type="Pfam" id="PF12833">
    <property type="entry name" value="HTH_18"/>
    <property type="match status" value="1"/>
</dbReference>
<evidence type="ECO:0000256" key="2">
    <source>
        <dbReference type="ARBA" id="ARBA00023163"/>
    </source>
</evidence>
<dbReference type="PANTHER" id="PTHR47893:SF1">
    <property type="entry name" value="REGULATORY PROTEIN PCHR"/>
    <property type="match status" value="1"/>
</dbReference>
<feature type="domain" description="HTH araC/xylS-type" evidence="3">
    <location>
        <begin position="203"/>
        <end position="301"/>
    </location>
</feature>
<comment type="caution">
    <text evidence="4">The sequence shown here is derived from an EMBL/GenBank/DDBJ whole genome shotgun (WGS) entry which is preliminary data.</text>
</comment>
<accession>A0A2A2ADB7</accession>
<evidence type="ECO:0000256" key="1">
    <source>
        <dbReference type="ARBA" id="ARBA00023015"/>
    </source>
</evidence>
<keyword evidence="1" id="KW-0805">Transcription regulation</keyword>
<dbReference type="SMART" id="SM00342">
    <property type="entry name" value="HTH_ARAC"/>
    <property type="match status" value="1"/>
</dbReference>
<evidence type="ECO:0000313" key="5">
    <source>
        <dbReference type="Proteomes" id="UP000217999"/>
    </source>
</evidence>
<dbReference type="GO" id="GO:0043565">
    <property type="term" value="F:sequence-specific DNA binding"/>
    <property type="evidence" value="ECO:0007669"/>
    <property type="project" value="InterPro"/>
</dbReference>
<dbReference type="EMBL" id="NSJF01000001">
    <property type="protein sequence ID" value="PAT35777.1"/>
    <property type="molecule type" value="Genomic_DNA"/>
</dbReference>
<dbReference type="Gene3D" id="1.10.10.60">
    <property type="entry name" value="Homeodomain-like"/>
    <property type="match status" value="2"/>
</dbReference>
<proteinExistence type="predicted"/>
<name>A0A2A2ADB7_9BURK</name>
<dbReference type="Proteomes" id="UP000217999">
    <property type="component" value="Unassembled WGS sequence"/>
</dbReference>
<protein>
    <recommendedName>
        <fullName evidence="3">HTH araC/xylS-type domain-containing protein</fullName>
    </recommendedName>
</protein>
<keyword evidence="2" id="KW-0804">Transcription</keyword>
<gene>
    <name evidence="4" type="ORF">CK620_00390</name>
</gene>
<dbReference type="GO" id="GO:0003700">
    <property type="term" value="F:DNA-binding transcription factor activity"/>
    <property type="evidence" value="ECO:0007669"/>
    <property type="project" value="InterPro"/>
</dbReference>
<dbReference type="AlphaFoldDB" id="A0A2A2ADB7"/>
<dbReference type="SUPFAM" id="SSF46689">
    <property type="entry name" value="Homeodomain-like"/>
    <property type="match status" value="2"/>
</dbReference>
<evidence type="ECO:0000259" key="3">
    <source>
        <dbReference type="PROSITE" id="PS01124"/>
    </source>
</evidence>
<evidence type="ECO:0000313" key="4">
    <source>
        <dbReference type="EMBL" id="PAT35777.1"/>
    </source>
</evidence>
<dbReference type="InterPro" id="IPR053142">
    <property type="entry name" value="PchR_regulatory_protein"/>
</dbReference>
<dbReference type="PROSITE" id="PS01124">
    <property type="entry name" value="HTH_ARAC_FAMILY_2"/>
    <property type="match status" value="1"/>
</dbReference>
<dbReference type="InterPro" id="IPR009057">
    <property type="entry name" value="Homeodomain-like_sf"/>
</dbReference>